<protein>
    <submittedName>
        <fullName evidence="3 4">Zinc finger protein Pegasus-like</fullName>
    </submittedName>
</protein>
<dbReference type="GO" id="GO:0005634">
    <property type="term" value="C:nucleus"/>
    <property type="evidence" value="ECO:0007669"/>
    <property type="project" value="InterPro"/>
</dbReference>
<feature type="compositionally biased region" description="Polar residues" evidence="1">
    <location>
        <begin position="211"/>
        <end position="221"/>
    </location>
</feature>
<evidence type="ECO:0000313" key="5">
    <source>
        <dbReference type="Proteomes" id="UP000314986"/>
    </source>
</evidence>
<dbReference type="Gene3D" id="3.30.160.60">
    <property type="entry name" value="Classic Zinc Finger"/>
    <property type="match status" value="1"/>
</dbReference>
<dbReference type="Ensembl" id="ENSCMIT00000008693.1">
    <property type="protein sequence ID" value="ENSCMIP00000008454.1"/>
    <property type="gene ID" value="ENSCMIG00000004540.1"/>
</dbReference>
<feature type="region of interest" description="Disordered" evidence="1">
    <location>
        <begin position="125"/>
        <end position="144"/>
    </location>
</feature>
<evidence type="ECO:0000313" key="4">
    <source>
        <dbReference type="Ensembl" id="ENSCMIP00000008454.1"/>
    </source>
</evidence>
<accession>V9KZ70</accession>
<dbReference type="RefSeq" id="XP_007910617.1">
    <property type="nucleotide sequence ID" value="XM_007912426.2"/>
</dbReference>
<dbReference type="InterPro" id="IPR013087">
    <property type="entry name" value="Znf_C2H2_type"/>
</dbReference>
<dbReference type="OrthoDB" id="5576026at2759"/>
<dbReference type="GO" id="GO:0003700">
    <property type="term" value="F:DNA-binding transcription factor activity"/>
    <property type="evidence" value="ECO:0007669"/>
    <property type="project" value="InterPro"/>
</dbReference>
<organism evidence="3">
    <name type="scientific">Callorhinchus milii</name>
    <name type="common">Ghost shark</name>
    <dbReference type="NCBI Taxonomy" id="7868"/>
    <lineage>
        <taxon>Eukaryota</taxon>
        <taxon>Metazoa</taxon>
        <taxon>Chordata</taxon>
        <taxon>Craniata</taxon>
        <taxon>Vertebrata</taxon>
        <taxon>Chondrichthyes</taxon>
        <taxon>Holocephali</taxon>
        <taxon>Chimaeriformes</taxon>
        <taxon>Callorhinchidae</taxon>
        <taxon>Callorhinchus</taxon>
    </lineage>
</organism>
<sequence>MNNFGIPNTFVIVTDGKLKCTLCPHLTEDLKAMREHLSTHPVYRCQHCTFATYEKYNFEHHLTAHDKTNVHQLKNQFCSSGENNSPCKETPITTTSKIFIIKSPKKHYSSLSDLKSFKSFTRHRYSRQNRHHDQLSSKTKPAEKQSFRDHACLNNCAQKDTQNVWRHKDEYLHTQVDSLHGKECSETDPDADSQRPFAPVMQGAGNQASTFSVDSKGTSVPSMIEPKSVEQGNKNETVEGNGRLGSSSSWNVLGTSPGNTFSVPASPLQSLHHCRYCDSYYADATMYTIHMGCHSLEHPFKCNICGHQCADKYDFTCHFIQGPHRKTDPN</sequence>
<dbReference type="Proteomes" id="UP000314986">
    <property type="component" value="Unassembled WGS sequence"/>
</dbReference>
<dbReference type="GeneTree" id="ENSGT00940000155035"/>
<evidence type="ECO:0000256" key="1">
    <source>
        <dbReference type="SAM" id="MobiDB-lite"/>
    </source>
</evidence>
<feature type="domain" description="C2H2-type" evidence="2">
    <location>
        <begin position="302"/>
        <end position="324"/>
    </location>
</feature>
<proteinExistence type="evidence at transcript level"/>
<name>V9KZ70_CALMI</name>
<feature type="domain" description="C2H2-type" evidence="2">
    <location>
        <begin position="274"/>
        <end position="294"/>
    </location>
</feature>
<dbReference type="PANTHER" id="PTHR47034:SF3">
    <property type="entry name" value="ZINC FINGER PROTEIN HELIOS-LIKE"/>
    <property type="match status" value="1"/>
</dbReference>
<reference evidence="5" key="2">
    <citation type="journal article" date="2007" name="PLoS Biol.">
        <title>Survey sequencing and comparative analysis of the elephant shark (Callorhinchus milii) genome.</title>
        <authorList>
            <person name="Venkatesh B."/>
            <person name="Kirkness E.F."/>
            <person name="Loh Y.H."/>
            <person name="Halpern A.L."/>
            <person name="Lee A.P."/>
            <person name="Johnson J."/>
            <person name="Dandona N."/>
            <person name="Viswanathan L.D."/>
            <person name="Tay A."/>
            <person name="Venter J.C."/>
            <person name="Strausberg R.L."/>
            <person name="Brenner S."/>
        </authorList>
    </citation>
    <scope>NUCLEOTIDE SEQUENCE [LARGE SCALE GENOMIC DNA]</scope>
</reference>
<feature type="region of interest" description="Disordered" evidence="1">
    <location>
        <begin position="211"/>
        <end position="247"/>
    </location>
</feature>
<dbReference type="InterPro" id="IPR028440">
    <property type="entry name" value="TRPS1"/>
</dbReference>
<dbReference type="GeneID" id="103191438"/>
<reference evidence="5" key="1">
    <citation type="journal article" date="2006" name="Science">
        <title>Ancient noncoding elements conserved in the human genome.</title>
        <authorList>
            <person name="Venkatesh B."/>
            <person name="Kirkness E.F."/>
            <person name="Loh Y.H."/>
            <person name="Halpern A.L."/>
            <person name="Lee A.P."/>
            <person name="Johnson J."/>
            <person name="Dandona N."/>
            <person name="Viswanathan L.D."/>
            <person name="Tay A."/>
            <person name="Venter J.C."/>
            <person name="Strausberg R.L."/>
            <person name="Brenner S."/>
        </authorList>
    </citation>
    <scope>NUCLEOTIDE SEQUENCE [LARGE SCALE GENOMIC DNA]</scope>
</reference>
<dbReference type="AlphaFoldDB" id="V9KZ70"/>
<reference evidence="3 5" key="3">
    <citation type="journal article" date="2014" name="Nature">
        <title>Elephant shark genome provides unique insights into gnathostome evolution.</title>
        <authorList>
            <consortium name="International Elephant Shark Genome Sequencing Consortium"/>
            <person name="Venkatesh B."/>
            <person name="Lee A.P."/>
            <person name="Ravi V."/>
            <person name="Maurya A.K."/>
            <person name="Lian M.M."/>
            <person name="Swann J.B."/>
            <person name="Ohta Y."/>
            <person name="Flajnik M.F."/>
            <person name="Sutoh Y."/>
            <person name="Kasahara M."/>
            <person name="Hoon S."/>
            <person name="Gangu V."/>
            <person name="Roy S.W."/>
            <person name="Irimia M."/>
            <person name="Korzh V."/>
            <person name="Kondrychyn I."/>
            <person name="Lim Z.W."/>
            <person name="Tay B.H."/>
            <person name="Tohari S."/>
            <person name="Kong K.W."/>
            <person name="Ho S."/>
            <person name="Lorente-Galdos B."/>
            <person name="Quilez J."/>
            <person name="Marques-Bonet T."/>
            <person name="Raney B.J."/>
            <person name="Ingham P.W."/>
            <person name="Tay A."/>
            <person name="Hillier L.W."/>
            <person name="Minx P."/>
            <person name="Boehm T."/>
            <person name="Wilson R.K."/>
            <person name="Brenner S."/>
            <person name="Warren W.C."/>
        </authorList>
    </citation>
    <scope>NUCLEOTIDE SEQUENCE</scope>
    <source>
        <tissue evidence="3">Ovary</tissue>
    </source>
</reference>
<dbReference type="PANTHER" id="PTHR47034">
    <property type="entry name" value="ZINC FINGER TRANSCRIPTION FACTOR TRPS1"/>
    <property type="match status" value="1"/>
</dbReference>
<evidence type="ECO:0000259" key="2">
    <source>
        <dbReference type="PROSITE" id="PS00028"/>
    </source>
</evidence>
<feature type="compositionally biased region" description="Basic and acidic residues" evidence="1">
    <location>
        <begin position="131"/>
        <end position="144"/>
    </location>
</feature>
<gene>
    <name evidence="4" type="primary">LOC103191438</name>
</gene>
<dbReference type="KEGG" id="cmk:103191438"/>
<dbReference type="PROSITE" id="PS00028">
    <property type="entry name" value="ZINC_FINGER_C2H2_1"/>
    <property type="match status" value="2"/>
</dbReference>
<dbReference type="SMART" id="SM00355">
    <property type="entry name" value="ZnF_C2H2"/>
    <property type="match status" value="4"/>
</dbReference>
<dbReference type="EMBL" id="JW871645">
    <property type="protein sequence ID" value="AFP04163.1"/>
    <property type="molecule type" value="mRNA"/>
</dbReference>
<keyword evidence="5" id="KW-1185">Reference proteome</keyword>
<evidence type="ECO:0000313" key="3">
    <source>
        <dbReference type="EMBL" id="AFP04163.1"/>
    </source>
</evidence>
<reference evidence="4" key="4">
    <citation type="submission" date="2025-05" db="UniProtKB">
        <authorList>
            <consortium name="Ensembl"/>
        </authorList>
    </citation>
    <scope>IDENTIFICATION</scope>
</reference>